<dbReference type="Proteomes" id="UP000478836">
    <property type="component" value="Unassembled WGS sequence"/>
</dbReference>
<evidence type="ECO:0000313" key="1">
    <source>
        <dbReference type="EMBL" id="KAB1862777.1"/>
    </source>
</evidence>
<organism evidence="1 2">
    <name type="scientific">Microbacterium algeriense</name>
    <dbReference type="NCBI Taxonomy" id="2615184"/>
    <lineage>
        <taxon>Bacteria</taxon>
        <taxon>Bacillati</taxon>
        <taxon>Actinomycetota</taxon>
        <taxon>Actinomycetes</taxon>
        <taxon>Micrococcales</taxon>
        <taxon>Microbacteriaceae</taxon>
        <taxon>Microbacterium</taxon>
    </lineage>
</organism>
<comment type="caution">
    <text evidence="1">The sequence shown here is derived from an EMBL/GenBank/DDBJ whole genome shotgun (WGS) entry which is preliminary data.</text>
</comment>
<dbReference type="EMBL" id="WAAO01000003">
    <property type="protein sequence ID" value="KAB1862777.1"/>
    <property type="molecule type" value="Genomic_DNA"/>
</dbReference>
<sequence>MGPAACLTLVLSACVPDALLWGADGAEVIRTTERLVDLAVAGDADSLVCEGHDPELGERADWEGLSAEEPGRFVAEHWPDQAAHEPDWSINLSLGAERVTAGEQFPGDVFYRTTEDGLCLVDVVWSTVEG</sequence>
<name>A0ABQ6V455_9MICO</name>
<protein>
    <recommendedName>
        <fullName evidence="3">Nuclear transport factor 2 family protein</fullName>
    </recommendedName>
</protein>
<proteinExistence type="predicted"/>
<evidence type="ECO:0000313" key="2">
    <source>
        <dbReference type="Proteomes" id="UP000478836"/>
    </source>
</evidence>
<evidence type="ECO:0008006" key="3">
    <source>
        <dbReference type="Google" id="ProtNLM"/>
    </source>
</evidence>
<reference evidence="2" key="1">
    <citation type="submission" date="2019-09" db="EMBL/GenBank/DDBJ databases">
        <title>Whole genome sequencing of Microbacterium maritypicum.</title>
        <authorList>
            <person name="Lenchi N."/>
        </authorList>
    </citation>
    <scope>NUCLEOTIDE SEQUENCE [LARGE SCALE GENOMIC DNA]</scope>
    <source>
        <strain evidence="2">G1</strain>
    </source>
</reference>
<gene>
    <name evidence="1" type="ORF">F6A08_15015</name>
</gene>
<accession>A0ABQ6V455</accession>
<keyword evidence="2" id="KW-1185">Reference proteome</keyword>